<feature type="transmembrane region" description="Helical" evidence="2">
    <location>
        <begin position="40"/>
        <end position="59"/>
    </location>
</feature>
<dbReference type="RefSeq" id="WP_111626552.1">
    <property type="nucleotide sequence ID" value="NZ_QLMC01000001.1"/>
</dbReference>
<reference evidence="3 4" key="1">
    <citation type="submission" date="2018-06" db="EMBL/GenBank/DDBJ databases">
        <title>Genomic Encyclopedia of Archaeal and Bacterial Type Strains, Phase II (KMG-II): from individual species to whole genera.</title>
        <authorList>
            <person name="Goeker M."/>
        </authorList>
    </citation>
    <scope>NUCLEOTIDE SEQUENCE [LARGE SCALE GENOMIC DNA]</scope>
    <source>
        <strain evidence="3 4">DSM 21851</strain>
    </source>
</reference>
<evidence type="ECO:0000313" key="4">
    <source>
        <dbReference type="Proteomes" id="UP000248790"/>
    </source>
</evidence>
<accession>A0A327X8A6</accession>
<keyword evidence="2" id="KW-0472">Membrane</keyword>
<gene>
    <name evidence="3" type="ORF">LX87_00464</name>
</gene>
<sequence length="66" mass="7582">MTSKFRHNHPFGANSGHLARSPSSVRPTKPTTREPWQPDWLMILMVSLFILTLMIAWLVDIPALLR</sequence>
<dbReference type="OrthoDB" id="963719at2"/>
<keyword evidence="2" id="KW-0812">Transmembrane</keyword>
<dbReference type="Proteomes" id="UP000248790">
    <property type="component" value="Unassembled WGS sequence"/>
</dbReference>
<evidence type="ECO:0000256" key="2">
    <source>
        <dbReference type="SAM" id="Phobius"/>
    </source>
</evidence>
<feature type="region of interest" description="Disordered" evidence="1">
    <location>
        <begin position="1"/>
        <end position="35"/>
    </location>
</feature>
<name>A0A327X8A6_LARAB</name>
<organism evidence="3 4">
    <name type="scientific">Larkinella arboricola</name>
    <dbReference type="NCBI Taxonomy" id="643671"/>
    <lineage>
        <taxon>Bacteria</taxon>
        <taxon>Pseudomonadati</taxon>
        <taxon>Bacteroidota</taxon>
        <taxon>Cytophagia</taxon>
        <taxon>Cytophagales</taxon>
        <taxon>Spirosomataceae</taxon>
        <taxon>Larkinella</taxon>
    </lineage>
</organism>
<evidence type="ECO:0000256" key="1">
    <source>
        <dbReference type="SAM" id="MobiDB-lite"/>
    </source>
</evidence>
<comment type="caution">
    <text evidence="3">The sequence shown here is derived from an EMBL/GenBank/DDBJ whole genome shotgun (WGS) entry which is preliminary data.</text>
</comment>
<evidence type="ECO:0000313" key="3">
    <source>
        <dbReference type="EMBL" id="RAK02344.1"/>
    </source>
</evidence>
<feature type="compositionally biased region" description="Polar residues" evidence="1">
    <location>
        <begin position="21"/>
        <end position="30"/>
    </location>
</feature>
<proteinExistence type="predicted"/>
<keyword evidence="4" id="KW-1185">Reference proteome</keyword>
<keyword evidence="2" id="KW-1133">Transmembrane helix</keyword>
<dbReference type="EMBL" id="QLMC01000001">
    <property type="protein sequence ID" value="RAK02344.1"/>
    <property type="molecule type" value="Genomic_DNA"/>
</dbReference>
<dbReference type="AlphaFoldDB" id="A0A327X8A6"/>
<protein>
    <submittedName>
        <fullName evidence="3">Uncharacterized protein</fullName>
    </submittedName>
</protein>